<sequence>MSGGNLKRPERREQVLGAAMRAFGRTGYHGTSTTEIAREAGISQGYVLHLFDTKEELFLAALQRAGDVILAQMRGIGLESFALDRFTERYGRTVLDETVMLVLLQGFTASSVPAVGAYVRGLLAEMYQVLVEHSNASPEEARDYLARGLLINAVLAMGYREHADEYPWVTPLIDAVLSDPPPLFETDAIARDG</sequence>
<evidence type="ECO:0000313" key="7">
    <source>
        <dbReference type="Proteomes" id="UP001157069"/>
    </source>
</evidence>
<reference evidence="7" key="1">
    <citation type="journal article" date="2019" name="Int. J. Syst. Evol. Microbiol.">
        <title>The Global Catalogue of Microorganisms (GCM) 10K type strain sequencing project: providing services to taxonomists for standard genome sequencing and annotation.</title>
        <authorList>
            <consortium name="The Broad Institute Genomics Platform"/>
            <consortium name="The Broad Institute Genome Sequencing Center for Infectious Disease"/>
            <person name="Wu L."/>
            <person name="Ma J."/>
        </authorList>
    </citation>
    <scope>NUCLEOTIDE SEQUENCE [LARGE SCALE GENOMIC DNA]</scope>
    <source>
        <strain evidence="7">NBRC 108755</strain>
    </source>
</reference>
<name>A0ABQ6JUU3_9MICO</name>
<keyword evidence="2 4" id="KW-0238">DNA-binding</keyword>
<feature type="DNA-binding region" description="H-T-H motif" evidence="4">
    <location>
        <begin position="32"/>
        <end position="51"/>
    </location>
</feature>
<dbReference type="SUPFAM" id="SSF46689">
    <property type="entry name" value="Homeodomain-like"/>
    <property type="match status" value="1"/>
</dbReference>
<evidence type="ECO:0000256" key="4">
    <source>
        <dbReference type="PROSITE-ProRule" id="PRU00335"/>
    </source>
</evidence>
<evidence type="ECO:0000313" key="6">
    <source>
        <dbReference type="EMBL" id="GMA92066.1"/>
    </source>
</evidence>
<evidence type="ECO:0000256" key="3">
    <source>
        <dbReference type="ARBA" id="ARBA00023163"/>
    </source>
</evidence>
<proteinExistence type="predicted"/>
<dbReference type="Gene3D" id="1.10.357.10">
    <property type="entry name" value="Tetracycline Repressor, domain 2"/>
    <property type="match status" value="1"/>
</dbReference>
<evidence type="ECO:0000256" key="2">
    <source>
        <dbReference type="ARBA" id="ARBA00023125"/>
    </source>
</evidence>
<dbReference type="PANTHER" id="PTHR47506:SF3">
    <property type="entry name" value="HTH-TYPE TRANSCRIPTIONAL REGULATOR LMRA"/>
    <property type="match status" value="1"/>
</dbReference>
<evidence type="ECO:0000259" key="5">
    <source>
        <dbReference type="PROSITE" id="PS50977"/>
    </source>
</evidence>
<dbReference type="InterPro" id="IPR009057">
    <property type="entry name" value="Homeodomain-like_sf"/>
</dbReference>
<dbReference type="PRINTS" id="PR00455">
    <property type="entry name" value="HTHTETR"/>
</dbReference>
<keyword evidence="3" id="KW-0804">Transcription</keyword>
<dbReference type="InterPro" id="IPR001647">
    <property type="entry name" value="HTH_TetR"/>
</dbReference>
<accession>A0ABQ6JUU3</accession>
<dbReference type="PROSITE" id="PS50977">
    <property type="entry name" value="HTH_TETR_2"/>
    <property type="match status" value="1"/>
</dbReference>
<feature type="domain" description="HTH tetR-type" evidence="5">
    <location>
        <begin position="9"/>
        <end position="69"/>
    </location>
</feature>
<dbReference type="Pfam" id="PF00440">
    <property type="entry name" value="TetR_N"/>
    <property type="match status" value="1"/>
</dbReference>
<evidence type="ECO:0000256" key="1">
    <source>
        <dbReference type="ARBA" id="ARBA00023015"/>
    </source>
</evidence>
<dbReference type="Proteomes" id="UP001157069">
    <property type="component" value="Unassembled WGS sequence"/>
</dbReference>
<dbReference type="EMBL" id="BSVA01000001">
    <property type="protein sequence ID" value="GMA92066.1"/>
    <property type="molecule type" value="Genomic_DNA"/>
</dbReference>
<gene>
    <name evidence="6" type="ORF">GCM10025869_25950</name>
</gene>
<protein>
    <submittedName>
        <fullName evidence="6">TetR family transcriptional regulator</fullName>
    </submittedName>
</protein>
<keyword evidence="7" id="KW-1185">Reference proteome</keyword>
<keyword evidence="1" id="KW-0805">Transcription regulation</keyword>
<comment type="caution">
    <text evidence="6">The sequence shown here is derived from an EMBL/GenBank/DDBJ whole genome shotgun (WGS) entry which is preliminary data.</text>
</comment>
<dbReference type="RefSeq" id="WP_284300702.1">
    <property type="nucleotide sequence ID" value="NZ_BSVA01000001.1"/>
</dbReference>
<organism evidence="6 7">
    <name type="scientific">Homoserinibacter gongjuensis</name>
    <dbReference type="NCBI Taxonomy" id="1162968"/>
    <lineage>
        <taxon>Bacteria</taxon>
        <taxon>Bacillati</taxon>
        <taxon>Actinomycetota</taxon>
        <taxon>Actinomycetes</taxon>
        <taxon>Micrococcales</taxon>
        <taxon>Microbacteriaceae</taxon>
        <taxon>Homoserinibacter</taxon>
    </lineage>
</organism>
<dbReference type="PANTHER" id="PTHR47506">
    <property type="entry name" value="TRANSCRIPTIONAL REGULATORY PROTEIN"/>
    <property type="match status" value="1"/>
</dbReference>